<protein>
    <recommendedName>
        <fullName evidence="3">HEAT repeat protein</fullName>
    </recommendedName>
</protein>
<dbReference type="SUPFAM" id="SSF48371">
    <property type="entry name" value="ARM repeat"/>
    <property type="match status" value="1"/>
</dbReference>
<evidence type="ECO:0000313" key="1">
    <source>
        <dbReference type="EMBL" id="SNR84069.1"/>
    </source>
</evidence>
<proteinExistence type="predicted"/>
<organism evidence="1 2">
    <name type="scientific">Actinacidiphila glaucinigra</name>
    <dbReference type="NCBI Taxonomy" id="235986"/>
    <lineage>
        <taxon>Bacteria</taxon>
        <taxon>Bacillati</taxon>
        <taxon>Actinomycetota</taxon>
        <taxon>Actinomycetes</taxon>
        <taxon>Kitasatosporales</taxon>
        <taxon>Streptomycetaceae</taxon>
        <taxon>Actinacidiphila</taxon>
    </lineage>
</organism>
<dbReference type="RefSeq" id="WP_089221796.1">
    <property type="nucleotide sequence ID" value="NZ_FZOF01000001.1"/>
</dbReference>
<dbReference type="InterPro" id="IPR011989">
    <property type="entry name" value="ARM-like"/>
</dbReference>
<keyword evidence="2" id="KW-1185">Reference proteome</keyword>
<dbReference type="EMBL" id="FZOF01000001">
    <property type="protein sequence ID" value="SNR84069.1"/>
    <property type="molecule type" value="Genomic_DNA"/>
</dbReference>
<accession>A0A238ZLR6</accession>
<evidence type="ECO:0008006" key="3">
    <source>
        <dbReference type="Google" id="ProtNLM"/>
    </source>
</evidence>
<gene>
    <name evidence="1" type="ORF">SAMN05216252_101369</name>
</gene>
<evidence type="ECO:0000313" key="2">
    <source>
        <dbReference type="Proteomes" id="UP000198280"/>
    </source>
</evidence>
<dbReference type="AlphaFoldDB" id="A0A238ZLR6"/>
<dbReference type="Proteomes" id="UP000198280">
    <property type="component" value="Unassembled WGS sequence"/>
</dbReference>
<reference evidence="1 2" key="1">
    <citation type="submission" date="2017-06" db="EMBL/GenBank/DDBJ databases">
        <authorList>
            <person name="Kim H.J."/>
            <person name="Triplett B.A."/>
        </authorList>
    </citation>
    <scope>NUCLEOTIDE SEQUENCE [LARGE SCALE GENOMIC DNA]</scope>
    <source>
        <strain evidence="1 2">CGMCC 4.1858</strain>
    </source>
</reference>
<dbReference type="OrthoDB" id="3866371at2"/>
<dbReference type="InterPro" id="IPR016024">
    <property type="entry name" value="ARM-type_fold"/>
</dbReference>
<sequence>MHETDWARLFHAYGAATDTPRHLAALRGGREAEVSAALEHLNGAIVHQGTPWPATPPAVRQVAELLAGEHPAGPRCALLGFLRYAAEAAPGPAEAEECRARAFPADGAAIDAWEEVWANADEEEQEDLWDGETADLAVLRAAVGVFDALPAVHAAAAVHLTDPDEEVRAAAAACVAITAAHPALAGRRQEVVRVLTTASRTAGTDERAALAFHLGELGEAPRSLLADPEPAVRVCAALAPALDGDEDAHTVLLEALRDPAALDAAFGRTPAAFPGRPRFTVSAEVCRRVPDPERLLPAALAVLPLLQWRYPNPDLGPYLPLLFPDGWPAPHAATPAQRAYAAALAEHETLWDPRGGNRGALFAPLGLPDDRAAWRALSATSESRRTS</sequence>
<dbReference type="Gene3D" id="1.25.10.10">
    <property type="entry name" value="Leucine-rich Repeat Variant"/>
    <property type="match status" value="1"/>
</dbReference>
<name>A0A238ZLR6_9ACTN</name>